<gene>
    <name evidence="1" type="ORF">DMW51_10995</name>
</gene>
<evidence type="ECO:0000313" key="2">
    <source>
        <dbReference type="Proteomes" id="UP000247823"/>
    </source>
</evidence>
<sequence>MITLRQLAIGYGATPLFPPLSGQFTAGSLTAVGGVNGAG</sequence>
<accession>A0ABX5NGB0</accession>
<comment type="caution">
    <text evidence="1">The sequence shown here is derived from an EMBL/GenBank/DDBJ whole genome shotgun (WGS) entry which is preliminary data.</text>
</comment>
<reference evidence="1 2" key="2">
    <citation type="submission" date="2018-06" db="EMBL/GenBank/DDBJ databases">
        <title>Serratia marcescens genome sequencing and assembly.</title>
        <authorList>
            <person name="Martins R.C.R."/>
            <person name="Perdigao-Neto L.V."/>
            <person name="Costa S.F."/>
            <person name="Levin A.S.S."/>
        </authorList>
    </citation>
    <scope>NUCLEOTIDE SEQUENCE [LARGE SCALE GENOMIC DNA]</scope>
    <source>
        <strain evidence="1 2">1283</strain>
    </source>
</reference>
<dbReference type="Proteomes" id="UP000247823">
    <property type="component" value="Unassembled WGS sequence"/>
</dbReference>
<organism evidence="1 2">
    <name type="scientific">Serratia marcescens</name>
    <dbReference type="NCBI Taxonomy" id="615"/>
    <lineage>
        <taxon>Bacteria</taxon>
        <taxon>Pseudomonadati</taxon>
        <taxon>Pseudomonadota</taxon>
        <taxon>Gammaproteobacteria</taxon>
        <taxon>Enterobacterales</taxon>
        <taxon>Yersiniaceae</taxon>
        <taxon>Serratia</taxon>
    </lineage>
</organism>
<reference evidence="2" key="1">
    <citation type="submission" date="2018-06" db="EMBL/GenBank/DDBJ databases">
        <title>Serratia marcescens genome sequencing and assembly.</title>
        <authorList>
            <person name="Martins R.C."/>
            <person name="Perdigao-Neto L.V."/>
            <person name="Costa S.F."/>
            <person name="Levin A.S.S."/>
        </authorList>
    </citation>
    <scope>NUCLEOTIDE SEQUENCE [LARGE SCALE GENOMIC DNA]</scope>
    <source>
        <strain evidence="2">1283</strain>
    </source>
</reference>
<feature type="non-terminal residue" evidence="1">
    <location>
        <position position="39"/>
    </location>
</feature>
<dbReference type="EMBL" id="QJQB01000251">
    <property type="protein sequence ID" value="PYA68350.1"/>
    <property type="molecule type" value="Genomic_DNA"/>
</dbReference>
<name>A0ABX5NGB0_SERMA</name>
<proteinExistence type="predicted"/>
<keyword evidence="2" id="KW-1185">Reference proteome</keyword>
<evidence type="ECO:0000313" key="1">
    <source>
        <dbReference type="EMBL" id="PYA68350.1"/>
    </source>
</evidence>
<protein>
    <submittedName>
        <fullName evidence="1">ABC transporter</fullName>
    </submittedName>
</protein>